<keyword evidence="1" id="KW-1133">Transmembrane helix</keyword>
<dbReference type="RefSeq" id="WP_187422682.1">
    <property type="nucleotide sequence ID" value="NZ_CP060637.1"/>
</dbReference>
<evidence type="ECO:0000313" key="2">
    <source>
        <dbReference type="EMBL" id="QNM14677.1"/>
    </source>
</evidence>
<gene>
    <name evidence="2" type="ORF">H9Q81_06785</name>
</gene>
<dbReference type="Pfam" id="PF09527">
    <property type="entry name" value="ATPase_gene1"/>
    <property type="match status" value="1"/>
</dbReference>
<dbReference type="EMBL" id="CP060637">
    <property type="protein sequence ID" value="QNM14677.1"/>
    <property type="molecule type" value="Genomic_DNA"/>
</dbReference>
<accession>A0A7G9GV45</accession>
<sequence length="72" mass="8251">MKYLKWFNKDMVHAFTLLGHLGLAMVGNIFVCIGAYKLIEHFLIKSTLLFITFVLLGVASGFYSCYKLIMKK</sequence>
<proteinExistence type="predicted"/>
<name>A0A7G9GV45_9FUSO</name>
<evidence type="ECO:0000256" key="1">
    <source>
        <dbReference type="SAM" id="Phobius"/>
    </source>
</evidence>
<reference evidence="2 3" key="1">
    <citation type="submission" date="2020-08" db="EMBL/GenBank/DDBJ databases">
        <authorList>
            <person name="Liu C."/>
            <person name="Sun Q."/>
        </authorList>
    </citation>
    <scope>NUCLEOTIDE SEQUENCE [LARGE SCALE GENOMIC DNA]</scope>
    <source>
        <strain evidence="2 3">NSJ-57</strain>
    </source>
</reference>
<keyword evidence="1" id="KW-0812">Transmembrane</keyword>
<dbReference type="Proteomes" id="UP000515913">
    <property type="component" value="Chromosome"/>
</dbReference>
<dbReference type="KEGG" id="fho:H9Q81_06785"/>
<evidence type="ECO:0000313" key="3">
    <source>
        <dbReference type="Proteomes" id="UP000515913"/>
    </source>
</evidence>
<feature type="transmembrane region" description="Helical" evidence="1">
    <location>
        <begin position="42"/>
        <end position="66"/>
    </location>
</feature>
<dbReference type="AlphaFoldDB" id="A0A7G9GV45"/>
<keyword evidence="3" id="KW-1185">Reference proteome</keyword>
<organism evidence="2 3">
    <name type="scientific">Fusobacterium hominis</name>
    <dbReference type="NCBI Taxonomy" id="2764326"/>
    <lineage>
        <taxon>Bacteria</taxon>
        <taxon>Fusobacteriati</taxon>
        <taxon>Fusobacteriota</taxon>
        <taxon>Fusobacteriia</taxon>
        <taxon>Fusobacteriales</taxon>
        <taxon>Fusobacteriaceae</taxon>
        <taxon>Fusobacterium</taxon>
    </lineage>
</organism>
<feature type="transmembrane region" description="Helical" evidence="1">
    <location>
        <begin position="12"/>
        <end position="36"/>
    </location>
</feature>
<protein>
    <submittedName>
        <fullName evidence="2">AtpZ/AtpI family protein</fullName>
    </submittedName>
</protein>
<dbReference type="InterPro" id="IPR032820">
    <property type="entry name" value="ATPase_put"/>
</dbReference>
<keyword evidence="1" id="KW-0472">Membrane</keyword>